<reference evidence="1 2" key="1">
    <citation type="submission" date="2024-02" db="EMBL/GenBank/DDBJ databases">
        <title>De novo assembly and annotation of 12 fungi associated with fruit tree decline syndrome in Ontario, Canada.</title>
        <authorList>
            <person name="Sulman M."/>
            <person name="Ellouze W."/>
            <person name="Ilyukhin E."/>
        </authorList>
    </citation>
    <scope>NUCLEOTIDE SEQUENCE [LARGE SCALE GENOMIC DNA]</scope>
    <source>
        <strain evidence="1 2">M169</strain>
    </source>
</reference>
<accession>A0ABR1NWE3</accession>
<evidence type="ECO:0000313" key="1">
    <source>
        <dbReference type="EMBL" id="KAK7717947.1"/>
    </source>
</evidence>
<protein>
    <submittedName>
        <fullName evidence="1">Uncharacterized protein</fullName>
    </submittedName>
</protein>
<dbReference type="SUPFAM" id="SSF103247">
    <property type="entry name" value="TT1751-like"/>
    <property type="match status" value="1"/>
</dbReference>
<organism evidence="1 2">
    <name type="scientific">Diaporthe eres</name>
    <name type="common">Phomopsis oblonga</name>
    <dbReference type="NCBI Taxonomy" id="83184"/>
    <lineage>
        <taxon>Eukaryota</taxon>
        <taxon>Fungi</taxon>
        <taxon>Dikarya</taxon>
        <taxon>Ascomycota</taxon>
        <taxon>Pezizomycotina</taxon>
        <taxon>Sordariomycetes</taxon>
        <taxon>Sordariomycetidae</taxon>
        <taxon>Diaporthales</taxon>
        <taxon>Diaporthaceae</taxon>
        <taxon>Diaporthe</taxon>
        <taxon>Diaporthe eres species complex</taxon>
    </lineage>
</organism>
<dbReference type="Proteomes" id="UP001430848">
    <property type="component" value="Unassembled WGS sequence"/>
</dbReference>
<dbReference type="InterPro" id="IPR035923">
    <property type="entry name" value="TT1751-like_sf"/>
</dbReference>
<dbReference type="EMBL" id="JAKNSF020000090">
    <property type="protein sequence ID" value="KAK7717947.1"/>
    <property type="molecule type" value="Genomic_DNA"/>
</dbReference>
<proteinExistence type="predicted"/>
<evidence type="ECO:0000313" key="2">
    <source>
        <dbReference type="Proteomes" id="UP001430848"/>
    </source>
</evidence>
<keyword evidence="2" id="KW-1185">Reference proteome</keyword>
<sequence length="219" mass="24408">MAPIPPPSNLPPGTTTEPITAHRLTSYTTTPFATVIQRFRTLVPQVDLRNLRSQTSAEGIRNVIESTLKQSDAHFGDYQKQFVLFYELNHSHWIRHFNTEPTASTLSSHIIGELSKNPSAENVRHRGRGLIRFIFGNPLIAAGILKEDVEAGLHVPVECMFVETGEKNVAGTKMVVIMPGGLIARDRNEETSETEGETLRLKVAELEAKILKLVEELMK</sequence>
<gene>
    <name evidence="1" type="ORF">SLS63_010597</name>
</gene>
<name>A0ABR1NWE3_DIAER</name>
<comment type="caution">
    <text evidence="1">The sequence shown here is derived from an EMBL/GenBank/DDBJ whole genome shotgun (WGS) entry which is preliminary data.</text>
</comment>